<feature type="zinc finger region" description="C3H1-type" evidence="2">
    <location>
        <begin position="418"/>
        <end position="446"/>
    </location>
</feature>
<proteinExistence type="predicted"/>
<dbReference type="PANTHER" id="PTHR10367:SF17">
    <property type="entry name" value="MRNA-CAPPING ENZYME"/>
    <property type="match status" value="1"/>
</dbReference>
<organism evidence="5">
    <name type="scientific">Albugo laibachii Nc14</name>
    <dbReference type="NCBI Taxonomy" id="890382"/>
    <lineage>
        <taxon>Eukaryota</taxon>
        <taxon>Sar</taxon>
        <taxon>Stramenopiles</taxon>
        <taxon>Oomycota</taxon>
        <taxon>Peronosporomycetes</taxon>
        <taxon>Albuginales</taxon>
        <taxon>Albuginaceae</taxon>
        <taxon>Albugo</taxon>
    </lineage>
</organism>
<reference evidence="5" key="2">
    <citation type="submission" date="2011-02" db="EMBL/GenBank/DDBJ databases">
        <authorList>
            <person name="MacLean D."/>
        </authorList>
    </citation>
    <scope>NUCLEOTIDE SEQUENCE</scope>
</reference>
<dbReference type="Gene3D" id="2.40.50.140">
    <property type="entry name" value="Nucleic acid-binding proteins"/>
    <property type="match status" value="1"/>
</dbReference>
<keyword evidence="2" id="KW-0479">Metal-binding</keyword>
<evidence type="ECO:0000256" key="3">
    <source>
        <dbReference type="SAM" id="MobiDB-lite"/>
    </source>
</evidence>
<evidence type="ECO:0000256" key="2">
    <source>
        <dbReference type="PROSITE-ProRule" id="PRU00723"/>
    </source>
</evidence>
<feature type="region of interest" description="Disordered" evidence="3">
    <location>
        <begin position="400"/>
        <end position="420"/>
    </location>
</feature>
<dbReference type="PROSITE" id="PS50103">
    <property type="entry name" value="ZF_C3H1"/>
    <property type="match status" value="1"/>
</dbReference>
<dbReference type="InterPro" id="IPR001339">
    <property type="entry name" value="mRNA_cap_enzyme_adenylation"/>
</dbReference>
<keyword evidence="2" id="KW-0862">Zinc</keyword>
<evidence type="ECO:0000313" key="5">
    <source>
        <dbReference type="EMBL" id="CCA16912.1"/>
    </source>
</evidence>
<feature type="region of interest" description="Disordered" evidence="3">
    <location>
        <begin position="464"/>
        <end position="519"/>
    </location>
</feature>
<dbReference type="HOGENOM" id="CLU_030764_0_0_1"/>
<dbReference type="InterPro" id="IPR000571">
    <property type="entry name" value="Znf_CCCH"/>
</dbReference>
<dbReference type="EMBL" id="FR824072">
    <property type="protein sequence ID" value="CCA16912.1"/>
    <property type="molecule type" value="Genomic_DNA"/>
</dbReference>
<dbReference type="InterPro" id="IPR012340">
    <property type="entry name" value="NA-bd_OB-fold"/>
</dbReference>
<comment type="catalytic activity">
    <reaction evidence="1">
        <text>a 5'-end diphospho-ribonucleoside in mRNA + GTP + H(+) = a 5'-end (5'-triphosphoguanosine)-ribonucleoside in mRNA + diphosphate</text>
        <dbReference type="Rhea" id="RHEA:67012"/>
        <dbReference type="Rhea" id="RHEA-COMP:17165"/>
        <dbReference type="Rhea" id="RHEA-COMP:17166"/>
        <dbReference type="ChEBI" id="CHEBI:15378"/>
        <dbReference type="ChEBI" id="CHEBI:33019"/>
        <dbReference type="ChEBI" id="CHEBI:37565"/>
        <dbReference type="ChEBI" id="CHEBI:167616"/>
        <dbReference type="ChEBI" id="CHEBI:167617"/>
        <dbReference type="EC" id="2.7.7.50"/>
    </reaction>
    <physiologicalReaction direction="left-to-right" evidence="1">
        <dbReference type="Rhea" id="RHEA:67013"/>
    </physiologicalReaction>
</comment>
<dbReference type="GO" id="GO:0005524">
    <property type="term" value="F:ATP binding"/>
    <property type="evidence" value="ECO:0007669"/>
    <property type="project" value="InterPro"/>
</dbReference>
<dbReference type="GO" id="GO:0008270">
    <property type="term" value="F:zinc ion binding"/>
    <property type="evidence" value="ECO:0007669"/>
    <property type="project" value="UniProtKB-KW"/>
</dbReference>
<dbReference type="CDD" id="cd07895">
    <property type="entry name" value="Adenylation_mRNA_capping"/>
    <property type="match status" value="1"/>
</dbReference>
<dbReference type="InterPro" id="IPR051029">
    <property type="entry name" value="mRNA_Capping_Enz/RNA_Phosphat"/>
</dbReference>
<dbReference type="SUPFAM" id="SSF56091">
    <property type="entry name" value="DNA ligase/mRNA capping enzyme, catalytic domain"/>
    <property type="match status" value="1"/>
</dbReference>
<dbReference type="GO" id="GO:0004484">
    <property type="term" value="F:mRNA guanylyltransferase activity"/>
    <property type="evidence" value="ECO:0007669"/>
    <property type="project" value="UniProtKB-EC"/>
</dbReference>
<dbReference type="PANTHER" id="PTHR10367">
    <property type="entry name" value="MRNA-CAPPING ENZYME"/>
    <property type="match status" value="1"/>
</dbReference>
<evidence type="ECO:0000256" key="1">
    <source>
        <dbReference type="ARBA" id="ARBA00044624"/>
    </source>
</evidence>
<dbReference type="Gene3D" id="3.30.470.30">
    <property type="entry name" value="DNA ligase/mRNA capping enzyme"/>
    <property type="match status" value="1"/>
</dbReference>
<dbReference type="Pfam" id="PF01331">
    <property type="entry name" value="mRNA_cap_enzyme"/>
    <property type="match status" value="1"/>
</dbReference>
<feature type="domain" description="C3H1-type" evidence="4">
    <location>
        <begin position="418"/>
        <end position="446"/>
    </location>
</feature>
<dbReference type="GO" id="GO:0006370">
    <property type="term" value="P:7-methylguanosine mRNA capping"/>
    <property type="evidence" value="ECO:0007669"/>
    <property type="project" value="InterPro"/>
</dbReference>
<name>F0W717_9STRA</name>
<dbReference type="AlphaFoldDB" id="F0W717"/>
<evidence type="ECO:0000259" key="4">
    <source>
        <dbReference type="PROSITE" id="PS50103"/>
    </source>
</evidence>
<protein>
    <submittedName>
        <fullName evidence="5">Uncharacterized protein AlNc14C27G2649</fullName>
    </submittedName>
</protein>
<reference evidence="5" key="1">
    <citation type="journal article" date="2011" name="PLoS Biol.">
        <title>Gene gain and loss during evolution of obligate parasitism in the white rust pathogen of Arabidopsis thaliana.</title>
        <authorList>
            <person name="Kemen E."/>
            <person name="Gardiner A."/>
            <person name="Schultz-Larsen T."/>
            <person name="Kemen A.C."/>
            <person name="Balmuth A.L."/>
            <person name="Robert-Seilaniantz A."/>
            <person name="Bailey K."/>
            <person name="Holub E."/>
            <person name="Studholme D.J."/>
            <person name="Maclean D."/>
            <person name="Jones J.D."/>
        </authorList>
    </citation>
    <scope>NUCLEOTIDE SEQUENCE</scope>
</reference>
<sequence length="586" mass="65511">MMANSLPSSVDTNLPPEIGQPVHTNTIKHIQKQINSIIGWNDTNIAPMTIPQTLLRSNLSLVGEQSYFVCEKSVGCRYLVLLLQGRCYLISPNYEMRELTLFCPVRPDRLQPGIDRHVIVPHQWTLLDGLLVSDKEGAKITLSFLAYDILLLNGTPVMSSKLQDRLKLLQNDVVGPRKSIALPKGQPPDPFQLVVPSMYPVSHIEHVIGNIIPRVSQTRQNAGLSFTPVSSPYKPGQTNNLFHWTPTQLMTADFQLGVEWRGRPPTAGYKLMLHDKRTPVFYDWITFSQEVNDYFRQDKKASARIIQCVYDSEWMTFVPSPESKTWDIGDPEYNETSQGQGWRKGGWRFIRIVSDRNAPLERSLVTFVEQAFLEAIQMEELGLAFQEEKRKSALAASKVCGDSGPLQEKDPTASKKQRSGTGVCYDFQNKGVCQRGRFCHFSHCACNSTCLCTPANNTYGQRPAYRKNDYDAPPSPENAASVSSTRPEKSLSAYPDEEEAHSDEASLDNEEPTESAGQETLQSDTFALLKPFNKDALAAKRAQLSALAKHRIWSSLGLKDKSSALSRFGGLLVHTNGTIECVQAEK</sequence>
<gene>
    <name evidence="5" type="primary">AlNc14C27G2649</name>
    <name evidence="5" type="ORF">ALNC14_030550</name>
</gene>
<accession>F0W717</accession>
<feature type="compositionally biased region" description="Acidic residues" evidence="3">
    <location>
        <begin position="495"/>
        <end position="513"/>
    </location>
</feature>
<keyword evidence="2" id="KW-0863">Zinc-finger</keyword>